<organism evidence="1">
    <name type="scientific">Solanum lycopersicum</name>
    <name type="common">Tomato</name>
    <name type="synonym">Lycopersicon esculentum</name>
    <dbReference type="NCBI Taxonomy" id="4081"/>
    <lineage>
        <taxon>Eukaryota</taxon>
        <taxon>Viridiplantae</taxon>
        <taxon>Streptophyta</taxon>
        <taxon>Embryophyta</taxon>
        <taxon>Tracheophyta</taxon>
        <taxon>Spermatophyta</taxon>
        <taxon>Magnoliopsida</taxon>
        <taxon>eudicotyledons</taxon>
        <taxon>Gunneridae</taxon>
        <taxon>Pentapetalae</taxon>
        <taxon>asterids</taxon>
        <taxon>lamiids</taxon>
        <taxon>Solanales</taxon>
        <taxon>Solanaceae</taxon>
        <taxon>Solanoideae</taxon>
        <taxon>Solaneae</taxon>
        <taxon>Solanum</taxon>
        <taxon>Solanum subgen. Lycopersicon</taxon>
    </lineage>
</organism>
<accession>A0A3Q7FRI7</accession>
<dbReference type="Gramene" id="Solyc03g111425.1.1">
    <property type="protein sequence ID" value="Solyc03g111425.1.1"/>
    <property type="gene ID" value="Solyc03g111425.1"/>
</dbReference>
<protein>
    <submittedName>
        <fullName evidence="1">Uncharacterized protein</fullName>
    </submittedName>
</protein>
<keyword evidence="2" id="KW-1185">Reference proteome</keyword>
<dbReference type="AlphaFoldDB" id="A0A3Q7FRI7"/>
<dbReference type="InParanoid" id="A0A3Q7FRI7"/>
<proteinExistence type="predicted"/>
<reference evidence="1" key="2">
    <citation type="submission" date="2019-01" db="UniProtKB">
        <authorList>
            <consortium name="EnsemblPlants"/>
        </authorList>
    </citation>
    <scope>IDENTIFICATION</scope>
    <source>
        <strain evidence="1">cv. Heinz 1706</strain>
    </source>
</reference>
<reference evidence="1" key="1">
    <citation type="journal article" date="2012" name="Nature">
        <title>The tomato genome sequence provides insights into fleshy fruit evolution.</title>
        <authorList>
            <consortium name="Tomato Genome Consortium"/>
        </authorList>
    </citation>
    <scope>NUCLEOTIDE SEQUENCE [LARGE SCALE GENOMIC DNA]</scope>
    <source>
        <strain evidence="1">cv. Heinz 1706</strain>
    </source>
</reference>
<dbReference type="EnsemblPlants" id="Solyc03g111425.1.1">
    <property type="protein sequence ID" value="Solyc03g111425.1.1"/>
    <property type="gene ID" value="Solyc03g111425.1"/>
</dbReference>
<evidence type="ECO:0000313" key="2">
    <source>
        <dbReference type="Proteomes" id="UP000004994"/>
    </source>
</evidence>
<evidence type="ECO:0000313" key="1">
    <source>
        <dbReference type="EnsemblPlants" id="Solyc03g111425.1.1"/>
    </source>
</evidence>
<sequence length="131" mass="14310">MLIEKVKGFEELKTVNLHSIHVNKLHTIARSLSVAPFAGLDGLFQFLEVVAVYVSHEKKTYGEQQQGTNYLAANGFSVSGVKNPTASNSVQYNLVILSLAQHWEICTLGQPVGGNLKRANAEAALSARRLF</sequence>
<name>A0A3Q7FRI7_SOLLC</name>
<dbReference type="Proteomes" id="UP000004994">
    <property type="component" value="Chromosome 3"/>
</dbReference>
<dbReference type="PaxDb" id="4081-Solyc03g111440.1.1"/>